<name>A0A6P2CQZ1_9BACT</name>
<dbReference type="Pfam" id="PF04851">
    <property type="entry name" value="ResIII"/>
    <property type="match status" value="1"/>
</dbReference>
<dbReference type="SMART" id="SM00490">
    <property type="entry name" value="HELICc"/>
    <property type="match status" value="1"/>
</dbReference>
<feature type="domain" description="Helicase C-terminal" evidence="11">
    <location>
        <begin position="448"/>
        <end position="599"/>
    </location>
</feature>
<dbReference type="Proteomes" id="UP000464178">
    <property type="component" value="Chromosome"/>
</dbReference>
<evidence type="ECO:0000259" key="10">
    <source>
        <dbReference type="PROSITE" id="PS51192"/>
    </source>
</evidence>
<accession>A0A6P2CQZ1</accession>
<evidence type="ECO:0000256" key="6">
    <source>
        <dbReference type="ARBA" id="ARBA00023235"/>
    </source>
</evidence>
<evidence type="ECO:0000313" key="12">
    <source>
        <dbReference type="EMBL" id="VTR91333.1"/>
    </source>
</evidence>
<keyword evidence="2" id="KW-0547">Nucleotide-binding</keyword>
<evidence type="ECO:0000313" key="13">
    <source>
        <dbReference type="Proteomes" id="UP000464178"/>
    </source>
</evidence>
<dbReference type="Gene3D" id="3.40.50.300">
    <property type="entry name" value="P-loop containing nucleotide triphosphate hydrolases"/>
    <property type="match status" value="2"/>
</dbReference>
<dbReference type="GO" id="GO:0016787">
    <property type="term" value="F:hydrolase activity"/>
    <property type="evidence" value="ECO:0007669"/>
    <property type="project" value="UniProtKB-KW"/>
</dbReference>
<dbReference type="PRINTS" id="PR00851">
    <property type="entry name" value="XRODRMPGMNTB"/>
</dbReference>
<evidence type="ECO:0000256" key="8">
    <source>
        <dbReference type="ARBA" id="ARBA00034808"/>
    </source>
</evidence>
<dbReference type="InterPro" id="IPR032830">
    <property type="entry name" value="XPB/Ssl2_N"/>
</dbReference>
<dbReference type="InterPro" id="IPR050615">
    <property type="entry name" value="ATP-dep_DNA_Helicase"/>
</dbReference>
<gene>
    <name evidence="12" type="ORF">SOIL9_63810</name>
</gene>
<evidence type="ECO:0000256" key="5">
    <source>
        <dbReference type="ARBA" id="ARBA00022840"/>
    </source>
</evidence>
<evidence type="ECO:0000259" key="11">
    <source>
        <dbReference type="PROSITE" id="PS51194"/>
    </source>
</evidence>
<protein>
    <recommendedName>
        <fullName evidence="8">DNA 3'-5' helicase</fullName>
        <ecNumber evidence="8">5.6.2.4</ecNumber>
    </recommendedName>
</protein>
<dbReference type="NCBIfam" id="NF045503">
    <property type="entry name" value="repair_heli_XPB"/>
    <property type="match status" value="1"/>
</dbReference>
<keyword evidence="4 12" id="KW-0347">Helicase</keyword>
<evidence type="ECO:0000256" key="7">
    <source>
        <dbReference type="ARBA" id="ARBA00034617"/>
    </source>
</evidence>
<comment type="catalytic activity">
    <reaction evidence="7">
        <text>Couples ATP hydrolysis with the unwinding of duplex DNA by translocating in the 3'-5' direction.</text>
        <dbReference type="EC" id="5.6.2.4"/>
    </reaction>
</comment>
<dbReference type="Pfam" id="PF13625">
    <property type="entry name" value="Helicase_C_3"/>
    <property type="match status" value="1"/>
</dbReference>
<dbReference type="EC" id="5.6.2.4" evidence="8"/>
<dbReference type="InterPro" id="IPR006935">
    <property type="entry name" value="Helicase/UvrB_N"/>
</dbReference>
<evidence type="ECO:0000256" key="4">
    <source>
        <dbReference type="ARBA" id="ARBA00022806"/>
    </source>
</evidence>
<dbReference type="CDD" id="cd18029">
    <property type="entry name" value="DEXHc_XPB"/>
    <property type="match status" value="1"/>
</dbReference>
<dbReference type="PROSITE" id="PS51192">
    <property type="entry name" value="HELICASE_ATP_BIND_1"/>
    <property type="match status" value="1"/>
</dbReference>
<dbReference type="PANTHER" id="PTHR11274">
    <property type="entry name" value="RAD25/XP-B DNA REPAIR HELICASE"/>
    <property type="match status" value="1"/>
</dbReference>
<dbReference type="SMART" id="SM00487">
    <property type="entry name" value="DEXDc"/>
    <property type="match status" value="1"/>
</dbReference>
<dbReference type="EMBL" id="LR593886">
    <property type="protein sequence ID" value="VTR91333.1"/>
    <property type="molecule type" value="Genomic_DNA"/>
</dbReference>
<feature type="domain" description="Helicase ATP-binding" evidence="10">
    <location>
        <begin position="240"/>
        <end position="396"/>
    </location>
</feature>
<keyword evidence="6" id="KW-0413">Isomerase</keyword>
<proteinExistence type="inferred from homology"/>
<keyword evidence="3" id="KW-0378">Hydrolase</keyword>
<dbReference type="InterPro" id="IPR032438">
    <property type="entry name" value="ERCC3_RAD25_C"/>
</dbReference>
<dbReference type="GO" id="GO:0003677">
    <property type="term" value="F:DNA binding"/>
    <property type="evidence" value="ECO:0007669"/>
    <property type="project" value="InterPro"/>
</dbReference>
<dbReference type="InterPro" id="IPR001650">
    <property type="entry name" value="Helicase_C-like"/>
</dbReference>
<sequence>MGCSLLTEFRGTKNPTVIMPPKIVKAPAPAAPGAPAALTFDPTNPFIVQSDRSVLVEVDNPKYTEARDAIAPFAELEKSPEHIHTYRISNLSLWNAAAAGFSAQEVVGVLQKYTKFPIPQNIPTDIAETVARYGRVKLERIDADTLKLVCSDKPLLAELARNKKVKEYLGEKLDDTSFVVTPAYRGVLKQALITVGYPAEDIAGYTEGAMLPIALRETAASGVPFHVRDYQREAADVFHAGGDVRGGSGVIVLPCGAGKTVVGIVAMSLLQKNTLVLTTSITAVKQWRREIIDKSTLTADEVKEYTGETKDIGPVTVATYQILTYRPDKTEDFPHFGLFEQRDWGLIVYDEVHLLPAPVFRVTAQIQARRRLGLTATLIREDGREGDVFSLIGPKKYDVPWRELETKGWIASASCSEIRVALPTDATRMEYAVADHRAKYRIASENVAKDEVVAELLERYKDQRVIVIGQYLSQLHRLSDRFDLPLITGSTGNVEREDLYGKFRRGEVRHLVLSKVGNFAIDLPDANVLIQVSGTFGSRQEEAQRLGRILRPKSSGDGDAHFFTLVTRDTRELDFAHHRQMFLTEQGYSYEILDERDVLPSKSAAG</sequence>
<keyword evidence="5" id="KW-0067">ATP-binding</keyword>
<keyword evidence="13" id="KW-1185">Reference proteome</keyword>
<dbReference type="PANTHER" id="PTHR11274:SF0">
    <property type="entry name" value="GENERAL TRANSCRIPTION AND DNA REPAIR FACTOR IIH HELICASE SUBUNIT XPB"/>
    <property type="match status" value="1"/>
</dbReference>
<dbReference type="AlphaFoldDB" id="A0A6P2CQZ1"/>
<dbReference type="KEGG" id="gms:SOIL9_63810"/>
<dbReference type="Pfam" id="PF16203">
    <property type="entry name" value="ERCC3_RAD25_C"/>
    <property type="match status" value="1"/>
</dbReference>
<comment type="catalytic activity">
    <reaction evidence="9">
        <text>ATP + H2O = ADP + phosphate + H(+)</text>
        <dbReference type="Rhea" id="RHEA:13065"/>
        <dbReference type="ChEBI" id="CHEBI:15377"/>
        <dbReference type="ChEBI" id="CHEBI:15378"/>
        <dbReference type="ChEBI" id="CHEBI:30616"/>
        <dbReference type="ChEBI" id="CHEBI:43474"/>
        <dbReference type="ChEBI" id="CHEBI:456216"/>
        <dbReference type="EC" id="5.6.2.4"/>
    </reaction>
</comment>
<organism evidence="12 13">
    <name type="scientific">Gemmata massiliana</name>
    <dbReference type="NCBI Taxonomy" id="1210884"/>
    <lineage>
        <taxon>Bacteria</taxon>
        <taxon>Pseudomonadati</taxon>
        <taxon>Planctomycetota</taxon>
        <taxon>Planctomycetia</taxon>
        <taxon>Gemmatales</taxon>
        <taxon>Gemmataceae</taxon>
        <taxon>Gemmata</taxon>
    </lineage>
</organism>
<dbReference type="PROSITE" id="PS51194">
    <property type="entry name" value="HELICASE_CTER"/>
    <property type="match status" value="1"/>
</dbReference>
<reference evidence="12 13" key="1">
    <citation type="submission" date="2019-05" db="EMBL/GenBank/DDBJ databases">
        <authorList>
            <consortium name="Science for Life Laboratories"/>
        </authorList>
    </citation>
    <scope>NUCLEOTIDE SEQUENCE [LARGE SCALE GENOMIC DNA]</scope>
    <source>
        <strain evidence="12">Soil9</strain>
    </source>
</reference>
<dbReference type="SUPFAM" id="SSF52540">
    <property type="entry name" value="P-loop containing nucleoside triphosphate hydrolases"/>
    <property type="match status" value="2"/>
</dbReference>
<dbReference type="InterPro" id="IPR014001">
    <property type="entry name" value="Helicase_ATP-bd"/>
</dbReference>
<dbReference type="GO" id="GO:0005524">
    <property type="term" value="F:ATP binding"/>
    <property type="evidence" value="ECO:0007669"/>
    <property type="project" value="UniProtKB-KW"/>
</dbReference>
<evidence type="ECO:0000256" key="3">
    <source>
        <dbReference type="ARBA" id="ARBA00022801"/>
    </source>
</evidence>
<evidence type="ECO:0000256" key="9">
    <source>
        <dbReference type="ARBA" id="ARBA00048988"/>
    </source>
</evidence>
<comment type="similarity">
    <text evidence="1">Belongs to the helicase family. RAD25/XPB subfamily.</text>
</comment>
<dbReference type="InterPro" id="IPR027417">
    <property type="entry name" value="P-loop_NTPase"/>
</dbReference>
<evidence type="ECO:0000256" key="2">
    <source>
        <dbReference type="ARBA" id="ARBA00022741"/>
    </source>
</evidence>
<dbReference type="GO" id="GO:0043138">
    <property type="term" value="F:3'-5' DNA helicase activity"/>
    <property type="evidence" value="ECO:0007669"/>
    <property type="project" value="UniProtKB-EC"/>
</dbReference>
<evidence type="ECO:0000256" key="1">
    <source>
        <dbReference type="ARBA" id="ARBA00006637"/>
    </source>
</evidence>
<dbReference type="CDD" id="cd18789">
    <property type="entry name" value="SF2_C_XPB"/>
    <property type="match status" value="1"/>
</dbReference>